<dbReference type="GeneID" id="5977671"/>
<comment type="similarity">
    <text evidence="1">Belongs to the peptidase S12 family.</text>
</comment>
<evidence type="ECO:0000256" key="1">
    <source>
        <dbReference type="ARBA" id="ARBA00038215"/>
    </source>
</evidence>
<dbReference type="InParanoid" id="Q0UCL9"/>
<dbReference type="InterPro" id="IPR012338">
    <property type="entry name" value="Beta-lactam/transpept-like"/>
</dbReference>
<feature type="domain" description="Beta-lactamase-related" evidence="2">
    <location>
        <begin position="20"/>
        <end position="97"/>
    </location>
</feature>
<evidence type="ECO:0000313" key="3">
    <source>
        <dbReference type="EMBL" id="EAT81889.1"/>
    </source>
</evidence>
<dbReference type="SUPFAM" id="SSF56601">
    <property type="entry name" value="beta-lactamase/transpeptidase-like"/>
    <property type="match status" value="1"/>
</dbReference>
<dbReference type="RefSeq" id="XP_001800764.1">
    <property type="nucleotide sequence ID" value="XM_001800712.1"/>
</dbReference>
<dbReference type="PANTHER" id="PTHR46825:SF14">
    <property type="entry name" value="BETA-LACTAMASE-RELATED DOMAIN-CONTAINING PROTEIN"/>
    <property type="match status" value="1"/>
</dbReference>
<dbReference type="InterPro" id="IPR001466">
    <property type="entry name" value="Beta-lactam-related"/>
</dbReference>
<dbReference type="AlphaFoldDB" id="Q0UCL9"/>
<dbReference type="InterPro" id="IPR050491">
    <property type="entry name" value="AmpC-like"/>
</dbReference>
<evidence type="ECO:0000259" key="2">
    <source>
        <dbReference type="Pfam" id="PF00144"/>
    </source>
</evidence>
<dbReference type="Proteomes" id="UP000001055">
    <property type="component" value="Unassembled WGS sequence"/>
</dbReference>
<dbReference type="EMBL" id="CH445341">
    <property type="protein sequence ID" value="EAT81889.1"/>
    <property type="molecule type" value="Genomic_DNA"/>
</dbReference>
<name>Q0UCL9_PHANO</name>
<organism evidence="3 4">
    <name type="scientific">Phaeosphaeria nodorum (strain SN15 / ATCC MYA-4574 / FGSC 10173)</name>
    <name type="common">Glume blotch fungus</name>
    <name type="synonym">Parastagonospora nodorum</name>
    <dbReference type="NCBI Taxonomy" id="321614"/>
    <lineage>
        <taxon>Eukaryota</taxon>
        <taxon>Fungi</taxon>
        <taxon>Dikarya</taxon>
        <taxon>Ascomycota</taxon>
        <taxon>Pezizomycotina</taxon>
        <taxon>Dothideomycetes</taxon>
        <taxon>Pleosporomycetidae</taxon>
        <taxon>Pleosporales</taxon>
        <taxon>Pleosporineae</taxon>
        <taxon>Phaeosphaeriaceae</taxon>
        <taxon>Parastagonospora</taxon>
    </lineage>
</organism>
<dbReference type="VEuPathDB" id="FungiDB:JI435_104950"/>
<dbReference type="KEGG" id="pno:SNOG_10495"/>
<dbReference type="Pfam" id="PF00144">
    <property type="entry name" value="Beta-lactamase"/>
    <property type="match status" value="2"/>
</dbReference>
<reference evidence="4" key="1">
    <citation type="journal article" date="2007" name="Plant Cell">
        <title>Dothideomycete-plant interactions illuminated by genome sequencing and EST analysis of the wheat pathogen Stagonospora nodorum.</title>
        <authorList>
            <person name="Hane J.K."/>
            <person name="Lowe R.G."/>
            <person name="Solomon P.S."/>
            <person name="Tan K.C."/>
            <person name="Schoch C.L."/>
            <person name="Spatafora J.W."/>
            <person name="Crous P.W."/>
            <person name="Kodira C."/>
            <person name="Birren B.W."/>
            <person name="Galagan J.E."/>
            <person name="Torriani S.F."/>
            <person name="McDonald B.A."/>
            <person name="Oliver R.P."/>
        </authorList>
    </citation>
    <scope>NUCLEOTIDE SEQUENCE [LARGE SCALE GENOMIC DNA]</scope>
    <source>
        <strain evidence="4">SN15 / ATCC MYA-4574 / FGSC 10173</strain>
    </source>
</reference>
<dbReference type="Gene3D" id="3.40.710.10">
    <property type="entry name" value="DD-peptidase/beta-lactamase superfamily"/>
    <property type="match status" value="2"/>
</dbReference>
<evidence type="ECO:0000313" key="4">
    <source>
        <dbReference type="Proteomes" id="UP000001055"/>
    </source>
</evidence>
<proteinExistence type="inferred from homology"/>
<gene>
    <name evidence="3" type="ORF">SNOG_10495</name>
</gene>
<dbReference type="OMA" id="WAYARDE"/>
<sequence length="326" mass="35979">MGSLKTCLQDLSPSIAKILEIAGAAGASIGIVHQNETVHLPNFGHRDITTRLAPDENTQHHVASLSKSFTAAVLGILVHDQKLGFDQPVFSILKTFTNPDPAVHDRATYNYNNGGYNVATSLIEEVSGQSWGSFVTDSILKPLELDRTFVGVAVPEENYAHRYMPAPDETLTDVGRPTIANGTVKQGADVLGKGTTKKKLWYHNGSLVGFFSSVHVVPDTDTIVVILVNSIHKNDAPDWIGQLLVETILDCPDKNDDITLAKDSAKAYNDMCKQLEDEMTKDKRPCEHKLPLNQYVGRYYNKPMNWFIEVTFDQEALYFSFQGLAG</sequence>
<protein>
    <recommendedName>
        <fullName evidence="2">Beta-lactamase-related domain-containing protein</fullName>
    </recommendedName>
</protein>
<dbReference type="PANTHER" id="PTHR46825">
    <property type="entry name" value="D-ALANYL-D-ALANINE-CARBOXYPEPTIDASE/ENDOPEPTIDASE AMPH"/>
    <property type="match status" value="1"/>
</dbReference>
<accession>Q0UCL9</accession>
<feature type="domain" description="Beta-lactamase-related" evidence="2">
    <location>
        <begin position="101"/>
        <end position="170"/>
    </location>
</feature>